<proteinExistence type="predicted"/>
<keyword evidence="2" id="KW-1185">Reference proteome</keyword>
<protein>
    <submittedName>
        <fullName evidence="1">Uncharacterized protein</fullName>
    </submittedName>
</protein>
<evidence type="ECO:0000313" key="2">
    <source>
        <dbReference type="Proteomes" id="UP000054538"/>
    </source>
</evidence>
<gene>
    <name evidence="1" type="ORF">PAXRUDRAFT_821054</name>
</gene>
<reference evidence="2" key="2">
    <citation type="submission" date="2015-01" db="EMBL/GenBank/DDBJ databases">
        <title>Evolutionary Origins and Diversification of the Mycorrhizal Mutualists.</title>
        <authorList>
            <consortium name="DOE Joint Genome Institute"/>
            <consortium name="Mycorrhizal Genomics Consortium"/>
            <person name="Kohler A."/>
            <person name="Kuo A."/>
            <person name="Nagy L.G."/>
            <person name="Floudas D."/>
            <person name="Copeland A."/>
            <person name="Barry K.W."/>
            <person name="Cichocki N."/>
            <person name="Veneault-Fourrey C."/>
            <person name="LaButti K."/>
            <person name="Lindquist E.A."/>
            <person name="Lipzen A."/>
            <person name="Lundell T."/>
            <person name="Morin E."/>
            <person name="Murat C."/>
            <person name="Riley R."/>
            <person name="Ohm R."/>
            <person name="Sun H."/>
            <person name="Tunlid A."/>
            <person name="Henrissat B."/>
            <person name="Grigoriev I.V."/>
            <person name="Hibbett D.S."/>
            <person name="Martin F."/>
        </authorList>
    </citation>
    <scope>NUCLEOTIDE SEQUENCE [LARGE SCALE GENOMIC DNA]</scope>
    <source>
        <strain evidence="2">Ve08.2h10</strain>
    </source>
</reference>
<organism evidence="1 2">
    <name type="scientific">Paxillus rubicundulus Ve08.2h10</name>
    <dbReference type="NCBI Taxonomy" id="930991"/>
    <lineage>
        <taxon>Eukaryota</taxon>
        <taxon>Fungi</taxon>
        <taxon>Dikarya</taxon>
        <taxon>Basidiomycota</taxon>
        <taxon>Agaricomycotina</taxon>
        <taxon>Agaricomycetes</taxon>
        <taxon>Agaricomycetidae</taxon>
        <taxon>Boletales</taxon>
        <taxon>Paxilineae</taxon>
        <taxon>Paxillaceae</taxon>
        <taxon>Paxillus</taxon>
    </lineage>
</organism>
<name>A0A0D0E754_9AGAM</name>
<reference evidence="1 2" key="1">
    <citation type="submission" date="2014-04" db="EMBL/GenBank/DDBJ databases">
        <authorList>
            <consortium name="DOE Joint Genome Institute"/>
            <person name="Kuo A."/>
            <person name="Kohler A."/>
            <person name="Jargeat P."/>
            <person name="Nagy L.G."/>
            <person name="Floudas D."/>
            <person name="Copeland A."/>
            <person name="Barry K.W."/>
            <person name="Cichocki N."/>
            <person name="Veneault-Fourrey C."/>
            <person name="LaButti K."/>
            <person name="Lindquist E.A."/>
            <person name="Lipzen A."/>
            <person name="Lundell T."/>
            <person name="Morin E."/>
            <person name="Murat C."/>
            <person name="Sun H."/>
            <person name="Tunlid A."/>
            <person name="Henrissat B."/>
            <person name="Grigoriev I.V."/>
            <person name="Hibbett D.S."/>
            <person name="Martin F."/>
            <person name="Nordberg H.P."/>
            <person name="Cantor M.N."/>
            <person name="Hua S.X."/>
        </authorList>
    </citation>
    <scope>NUCLEOTIDE SEQUENCE [LARGE SCALE GENOMIC DNA]</scope>
    <source>
        <strain evidence="1 2">Ve08.2h10</strain>
    </source>
</reference>
<dbReference type="Proteomes" id="UP000054538">
    <property type="component" value="Unassembled WGS sequence"/>
</dbReference>
<dbReference type="InParanoid" id="A0A0D0E754"/>
<evidence type="ECO:0000313" key="1">
    <source>
        <dbReference type="EMBL" id="KIL01042.1"/>
    </source>
</evidence>
<accession>A0A0D0E754</accession>
<dbReference type="HOGENOM" id="CLU_3087861_0_0_1"/>
<dbReference type="EMBL" id="KN824823">
    <property type="protein sequence ID" value="KIL01042.1"/>
    <property type="molecule type" value="Genomic_DNA"/>
</dbReference>
<dbReference type="AlphaFoldDB" id="A0A0D0E754"/>
<sequence>MNFGAGVRKVKRIHEGIRSTSPDFTATAFKISLIPRFPFFGGCKSSTLLTLG</sequence>